<accession>A0A1X6P2N3</accession>
<feature type="compositionally biased region" description="Low complexity" evidence="3">
    <location>
        <begin position="1043"/>
        <end position="1057"/>
    </location>
</feature>
<dbReference type="PANTHER" id="PTHR12634">
    <property type="entry name" value="SIT4 YEAST -ASSOCIATING PROTEIN-RELATED"/>
    <property type="match status" value="1"/>
</dbReference>
<feature type="compositionally biased region" description="Gly residues" evidence="3">
    <location>
        <begin position="62"/>
        <end position="71"/>
    </location>
</feature>
<name>A0A1X6P2N3_PORUM</name>
<protein>
    <submittedName>
        <fullName evidence="4">Uncharacterized protein</fullName>
    </submittedName>
</protein>
<gene>
    <name evidence="4" type="ORF">BU14_0255s0020</name>
</gene>
<evidence type="ECO:0000313" key="4">
    <source>
        <dbReference type="EMBL" id="OSX75114.1"/>
    </source>
</evidence>
<feature type="region of interest" description="Disordered" evidence="3">
    <location>
        <begin position="463"/>
        <end position="507"/>
    </location>
</feature>
<keyword evidence="5" id="KW-1185">Reference proteome</keyword>
<evidence type="ECO:0000313" key="5">
    <source>
        <dbReference type="Proteomes" id="UP000218209"/>
    </source>
</evidence>
<feature type="region of interest" description="Disordered" evidence="3">
    <location>
        <begin position="938"/>
        <end position="965"/>
    </location>
</feature>
<evidence type="ECO:0000256" key="1">
    <source>
        <dbReference type="ARBA" id="ARBA00006180"/>
    </source>
</evidence>
<dbReference type="OrthoDB" id="295029at2759"/>
<feature type="compositionally biased region" description="Acidic residues" evidence="3">
    <location>
        <begin position="938"/>
        <end position="947"/>
    </location>
</feature>
<dbReference type="InterPro" id="IPR007587">
    <property type="entry name" value="SAPS"/>
</dbReference>
<sequence length="1087" mass="109556">MFLGMAFPHGSTINGLLDRVEASEAGAIDIGGDGRRRAVGGHADPVGGGGLPDSADDEEVGGGESARGGGRPRTREGGADDAWSGGEDDDGVTRGGRRAVPAPSLFDLLDDDSVLPECRSDNSRLVGYFCRPGNLRELVTLCTQWPDEPLTPTSAEAMGGSNSPDKRLYKYPFVASEVLCADVPRIQDAMTRSPDLLYSILSALDAAPAGRMETMRATYVAKVVGALLRARSPLVLAHLAARSRPDLITSLLRQVALLPVADLLVRLLDPPPSPYALAMDSLDAGTGGWEGLCSSVDPSASNPMAPSPSVPVAALQLLARTDVLARLVGVIADHAVPAGTLGPAAGGLGADGSGDGVAVVTAGGGGNVEVPDDRRVREAALANAAGTLLELSRQLLQIRASGVAIPDPLNVFARGDLCGQLLDAGLAAAAAGYPGALHIALDTLGRLLTTPANVALVPPAEQGDGVAAASDEDDLFDWDGTGGGAGEDGDGASPPDVDVDTDAPADWDAEAPVGLTNGDGDAADTQAALLPPPPRLVSTAAVEAVLIARLSALMDLVVDEEASQQAPPPTLAGSLPAPPPPLGVTRLMVIELLCALFALGGEEAVSALAAVGVPGLLLRRFATHRWSSMLHTTVTDAIVALLSTGRPYAHRALFAEGFVQWLIETWTAGEATTGPAARLDAAGSEPPEGAPAEAQDAPAESPSKGAEVNFGTDEVDRPAASEYCNGHGSAADAASSVDWEDSAVSSPAPVTTSNTANADALRAAGGVATFRPGYMGHLIQLFVALGDFMDTLPATPTGDGDGGDTETAAAAADGIVGTGLEPSDVASVKALMEATGSVGTALRVQQKALCGERPGGGGGEHTDGEEDEDLYEDATPLFDMNEVIHNMTLPDNAVHINRFAARLLTQSGVNASDLLGDDEEEALPVGGLAAGVAALEIQSDDDDDSDDNSAYSTPEAYADDEGEAAAAVDEVPATDGQGSPGSAGGIDTDAASIGGAAALKPVFGPLEVGTPWPAAPPGVVSASPPPPLDSADVGPSAPPAPVAAPVVTPPNDAAAVASPADDGYRPGTPFAAPMGTPPTPPQPALSD</sequence>
<feature type="region of interest" description="Disordered" evidence="3">
    <location>
        <begin position="31"/>
        <end position="99"/>
    </location>
</feature>
<dbReference type="PANTHER" id="PTHR12634:SF8">
    <property type="entry name" value="FIERY MOUNTAIN, ISOFORM D"/>
    <property type="match status" value="1"/>
</dbReference>
<dbReference type="GO" id="GO:0019888">
    <property type="term" value="F:protein phosphatase regulator activity"/>
    <property type="evidence" value="ECO:0007669"/>
    <property type="project" value="TreeGrafter"/>
</dbReference>
<comment type="similarity">
    <text evidence="1">Belongs to the SAPS family.</text>
</comment>
<dbReference type="AlphaFoldDB" id="A0A1X6P2N3"/>
<feature type="region of interest" description="Disordered" evidence="3">
    <location>
        <begin position="677"/>
        <end position="751"/>
    </location>
</feature>
<dbReference type="Proteomes" id="UP000218209">
    <property type="component" value="Unassembled WGS sequence"/>
</dbReference>
<reference evidence="4 5" key="1">
    <citation type="submission" date="2017-03" db="EMBL/GenBank/DDBJ databases">
        <title>WGS assembly of Porphyra umbilicalis.</title>
        <authorList>
            <person name="Brawley S.H."/>
            <person name="Blouin N.A."/>
            <person name="Ficko-Blean E."/>
            <person name="Wheeler G.L."/>
            <person name="Lohr M."/>
            <person name="Goodson H.V."/>
            <person name="Jenkins J.W."/>
            <person name="Blaby-Haas C.E."/>
            <person name="Helliwell K.E."/>
            <person name="Chan C."/>
            <person name="Marriage T."/>
            <person name="Bhattacharya D."/>
            <person name="Klein A.S."/>
            <person name="Badis Y."/>
            <person name="Brodie J."/>
            <person name="Cao Y."/>
            <person name="Collen J."/>
            <person name="Dittami S.M."/>
            <person name="Gachon C.M."/>
            <person name="Green B.R."/>
            <person name="Karpowicz S."/>
            <person name="Kim J.W."/>
            <person name="Kudahl U."/>
            <person name="Lin S."/>
            <person name="Michel G."/>
            <person name="Mittag M."/>
            <person name="Olson B.J."/>
            <person name="Pangilinan J."/>
            <person name="Peng Y."/>
            <person name="Qiu H."/>
            <person name="Shu S."/>
            <person name="Singer J.T."/>
            <person name="Smith A.G."/>
            <person name="Sprecher B.N."/>
            <person name="Wagner V."/>
            <person name="Wang W."/>
            <person name="Wang Z.-Y."/>
            <person name="Yan J."/>
            <person name="Yarish C."/>
            <person name="Zoeuner-Riek S."/>
            <person name="Zhuang Y."/>
            <person name="Zou Y."/>
            <person name="Lindquist E.A."/>
            <person name="Grimwood J."/>
            <person name="Barry K."/>
            <person name="Rokhsar D.S."/>
            <person name="Schmutz J."/>
            <person name="Stiller J.W."/>
            <person name="Grossman A.R."/>
            <person name="Prochnik S.E."/>
        </authorList>
    </citation>
    <scope>NUCLEOTIDE SEQUENCE [LARGE SCALE GENOMIC DNA]</scope>
    <source>
        <strain evidence="4">4086291</strain>
    </source>
</reference>
<evidence type="ECO:0000256" key="2">
    <source>
        <dbReference type="ARBA" id="ARBA00023306"/>
    </source>
</evidence>
<feature type="compositionally biased region" description="Acidic residues" evidence="3">
    <location>
        <begin position="497"/>
        <end position="507"/>
    </location>
</feature>
<feature type="compositionally biased region" description="Low complexity" evidence="3">
    <location>
        <begin position="680"/>
        <end position="702"/>
    </location>
</feature>
<dbReference type="EMBL" id="KV918918">
    <property type="protein sequence ID" value="OSX75114.1"/>
    <property type="molecule type" value="Genomic_DNA"/>
</dbReference>
<proteinExistence type="inferred from homology"/>
<dbReference type="GO" id="GO:0019903">
    <property type="term" value="F:protein phosphatase binding"/>
    <property type="evidence" value="ECO:0007669"/>
    <property type="project" value="InterPro"/>
</dbReference>
<feature type="region of interest" description="Disordered" evidence="3">
    <location>
        <begin position="1003"/>
        <end position="1087"/>
    </location>
</feature>
<evidence type="ECO:0000256" key="3">
    <source>
        <dbReference type="SAM" id="MobiDB-lite"/>
    </source>
</evidence>
<organism evidence="4 5">
    <name type="scientific">Porphyra umbilicalis</name>
    <name type="common">Purple laver</name>
    <name type="synonym">Red alga</name>
    <dbReference type="NCBI Taxonomy" id="2786"/>
    <lineage>
        <taxon>Eukaryota</taxon>
        <taxon>Rhodophyta</taxon>
        <taxon>Bangiophyceae</taxon>
        <taxon>Bangiales</taxon>
        <taxon>Bangiaceae</taxon>
        <taxon>Porphyra</taxon>
    </lineage>
</organism>
<feature type="compositionally biased region" description="Pro residues" evidence="3">
    <location>
        <begin position="1075"/>
        <end position="1087"/>
    </location>
</feature>
<keyword evidence="2" id="KW-0131">Cell cycle</keyword>